<evidence type="ECO:0000313" key="1">
    <source>
        <dbReference type="EMBL" id="EON72427.1"/>
    </source>
</evidence>
<organism evidence="1 2">
    <name type="scientific">Lysinibacillus sphaericus OT4b.31</name>
    <dbReference type="NCBI Taxonomy" id="1285586"/>
    <lineage>
        <taxon>Bacteria</taxon>
        <taxon>Bacillati</taxon>
        <taxon>Bacillota</taxon>
        <taxon>Bacilli</taxon>
        <taxon>Bacillales</taxon>
        <taxon>Bacillaceae</taxon>
        <taxon>Lysinibacillus</taxon>
    </lineage>
</organism>
<dbReference type="InterPro" id="IPR027417">
    <property type="entry name" value="P-loop_NTPase"/>
</dbReference>
<evidence type="ECO:0000313" key="2">
    <source>
        <dbReference type="Proteomes" id="UP000013911"/>
    </source>
</evidence>
<sequence>MASGSQLHRITICRVLINNPVILFGDELTGALNTKATIDVMNILTDINQLGTTIMLVTQAAKLLLKQRVALWH</sequence>
<dbReference type="SUPFAM" id="SSF52540">
    <property type="entry name" value="P-loop containing nucleoside triphosphate hydrolases"/>
    <property type="match status" value="1"/>
</dbReference>
<dbReference type="eggNOG" id="COG1136">
    <property type="taxonomic scope" value="Bacteria"/>
</dbReference>
<dbReference type="RefSeq" id="WP_010858912.1">
    <property type="nucleotide sequence ID" value="NZ_KB933398.1"/>
</dbReference>
<dbReference type="AlphaFoldDB" id="R7ZE72"/>
<dbReference type="PATRIC" id="fig|1285586.5.peg.1988"/>
<dbReference type="EMBL" id="AQPX01000017">
    <property type="protein sequence ID" value="EON72427.1"/>
    <property type="molecule type" value="Genomic_DNA"/>
</dbReference>
<gene>
    <name evidence="1" type="ORF">H131_09818</name>
</gene>
<protein>
    <submittedName>
        <fullName evidence="1">ABC transporter</fullName>
    </submittedName>
</protein>
<dbReference type="HOGENOM" id="CLU_2700350_0_0_9"/>
<dbReference type="Gene3D" id="3.40.50.300">
    <property type="entry name" value="P-loop containing nucleotide triphosphate hydrolases"/>
    <property type="match status" value="1"/>
</dbReference>
<comment type="caution">
    <text evidence="1">The sequence shown here is derived from an EMBL/GenBank/DDBJ whole genome shotgun (WGS) entry which is preliminary data.</text>
</comment>
<reference evidence="1 2" key="1">
    <citation type="submission" date="2013-04" db="EMBL/GenBank/DDBJ databases">
        <title>Draft genome of the heavy metal tolerant bacterium Lysinibacillus sphaericus strain OT4b.31.</title>
        <authorList>
            <person name="Pena-Montenegro T.D."/>
            <person name="Dussan J."/>
        </authorList>
    </citation>
    <scope>NUCLEOTIDE SEQUENCE [LARGE SCALE GENOMIC DNA]</scope>
    <source>
        <strain evidence="1 2">OT4b.31</strain>
    </source>
</reference>
<accession>R7ZE72</accession>
<name>R7ZE72_LYSSH</name>
<dbReference type="Proteomes" id="UP000013911">
    <property type="component" value="Unassembled WGS sequence"/>
</dbReference>
<proteinExistence type="predicted"/>